<dbReference type="GO" id="GO:0005737">
    <property type="term" value="C:cytoplasm"/>
    <property type="evidence" value="ECO:0007669"/>
    <property type="project" value="UniProtKB-SubCell"/>
</dbReference>
<dbReference type="Gene3D" id="3.30.1360.40">
    <property type="match status" value="1"/>
</dbReference>
<dbReference type="UniPathway" id="UPA00068"/>
<evidence type="ECO:0000256" key="10">
    <source>
        <dbReference type="HAMAP-Rule" id="MF_00173"/>
    </source>
</evidence>
<dbReference type="InterPro" id="IPR036388">
    <property type="entry name" value="WH-like_DNA-bd_sf"/>
</dbReference>
<dbReference type="Gene3D" id="1.10.10.10">
    <property type="entry name" value="Winged helix-like DNA-binding domain superfamily/Winged helix DNA-binding domain"/>
    <property type="match status" value="1"/>
</dbReference>
<protein>
    <recommendedName>
        <fullName evidence="4 10">Arginine repressor</fullName>
    </recommendedName>
</protein>
<comment type="subcellular location">
    <subcellularLocation>
        <location evidence="1 10">Cytoplasm</location>
    </subcellularLocation>
</comment>
<dbReference type="Pfam" id="PF01316">
    <property type="entry name" value="Arg_repressor"/>
    <property type="match status" value="1"/>
</dbReference>
<dbReference type="SUPFAM" id="SSF55252">
    <property type="entry name" value="C-terminal domain of arginine repressor"/>
    <property type="match status" value="1"/>
</dbReference>
<comment type="pathway">
    <text evidence="2 10">Amino-acid biosynthesis; L-arginine biosynthesis [regulation].</text>
</comment>
<evidence type="ECO:0000313" key="13">
    <source>
        <dbReference type="EMBL" id="QGH60825.1"/>
    </source>
</evidence>
<dbReference type="InterPro" id="IPR020899">
    <property type="entry name" value="Arg_repress_C"/>
</dbReference>
<keyword evidence="8 10" id="KW-0238">DNA-binding</keyword>
<dbReference type="GO" id="GO:0006526">
    <property type="term" value="P:L-arginine biosynthetic process"/>
    <property type="evidence" value="ECO:0007669"/>
    <property type="project" value="UniProtKB-UniPathway"/>
</dbReference>
<evidence type="ECO:0000256" key="5">
    <source>
        <dbReference type="ARBA" id="ARBA00022490"/>
    </source>
</evidence>
<keyword evidence="9 10" id="KW-0804">Transcription</keyword>
<dbReference type="EMBL" id="CP045913">
    <property type="protein sequence ID" value="QGH60825.1"/>
    <property type="molecule type" value="Genomic_DNA"/>
</dbReference>
<dbReference type="RefSeq" id="WP_153858221.1">
    <property type="nucleotide sequence ID" value="NZ_CP045913.1"/>
</dbReference>
<dbReference type="PANTHER" id="PTHR34471">
    <property type="entry name" value="ARGININE REPRESSOR"/>
    <property type="match status" value="1"/>
</dbReference>
<dbReference type="InterPro" id="IPR020900">
    <property type="entry name" value="Arg_repress_DNA-bd"/>
</dbReference>
<proteinExistence type="inferred from homology"/>
<evidence type="ECO:0000256" key="4">
    <source>
        <dbReference type="ARBA" id="ARBA00021148"/>
    </source>
</evidence>
<dbReference type="GO" id="GO:0051259">
    <property type="term" value="P:protein complex oligomerization"/>
    <property type="evidence" value="ECO:0007669"/>
    <property type="project" value="InterPro"/>
</dbReference>
<name>A0A5Q2V9X9_SERPR</name>
<dbReference type="GO" id="GO:0034618">
    <property type="term" value="F:arginine binding"/>
    <property type="evidence" value="ECO:0007669"/>
    <property type="project" value="InterPro"/>
</dbReference>
<dbReference type="SUPFAM" id="SSF46785">
    <property type="entry name" value="Winged helix' DNA-binding domain"/>
    <property type="match status" value="1"/>
</dbReference>
<reference evidence="13 14" key="1">
    <citation type="submission" date="2019-11" db="EMBL/GenBank/DDBJ databases">
        <title>The Phosphoenolpyruvate Phosphotransferase System Regulates Serratia proteamaculans 336X Biofilm Formation and Wheat Roots colonization.</title>
        <authorList>
            <person name="Liu F."/>
        </authorList>
    </citation>
    <scope>NUCLEOTIDE SEQUENCE [LARGE SCALE GENOMIC DNA]</scope>
    <source>
        <strain evidence="13 14">336X</strain>
    </source>
</reference>
<dbReference type="AlphaFoldDB" id="A0A5Q2V9X9"/>
<evidence type="ECO:0000256" key="7">
    <source>
        <dbReference type="ARBA" id="ARBA00023015"/>
    </source>
</evidence>
<keyword evidence="10" id="KW-0678">Repressor</keyword>
<evidence type="ECO:0000313" key="14">
    <source>
        <dbReference type="Proteomes" id="UP000381260"/>
    </source>
</evidence>
<evidence type="ECO:0000259" key="12">
    <source>
        <dbReference type="Pfam" id="PF02863"/>
    </source>
</evidence>
<evidence type="ECO:0000259" key="11">
    <source>
        <dbReference type="Pfam" id="PF01316"/>
    </source>
</evidence>
<dbReference type="Proteomes" id="UP000381260">
    <property type="component" value="Chromosome"/>
</dbReference>
<dbReference type="InterPro" id="IPR001669">
    <property type="entry name" value="Arg_repress"/>
</dbReference>
<comment type="function">
    <text evidence="10">Regulates arginine biosynthesis genes.</text>
</comment>
<organism evidence="13 14">
    <name type="scientific">Serratia proteamaculans</name>
    <dbReference type="NCBI Taxonomy" id="28151"/>
    <lineage>
        <taxon>Bacteria</taxon>
        <taxon>Pseudomonadati</taxon>
        <taxon>Pseudomonadota</taxon>
        <taxon>Gammaproteobacteria</taxon>
        <taxon>Enterobacterales</taxon>
        <taxon>Yersiniaceae</taxon>
        <taxon>Serratia</taxon>
    </lineage>
</organism>
<keyword evidence="6 10" id="KW-0055">Arginine biosynthesis</keyword>
<dbReference type="InterPro" id="IPR036390">
    <property type="entry name" value="WH_DNA-bd_sf"/>
</dbReference>
<keyword evidence="10" id="KW-0028">Amino-acid biosynthesis</keyword>
<dbReference type="InterPro" id="IPR036251">
    <property type="entry name" value="Arg_repress_C_sf"/>
</dbReference>
<evidence type="ECO:0000256" key="9">
    <source>
        <dbReference type="ARBA" id="ARBA00023163"/>
    </source>
</evidence>
<sequence>MTNKIETSWGKEQRKLALCRKLVVSQRYSSQEEIRHQMMRSGYQGISQSTVSRLLKMLGVMKVQNAKGKKVYSLNALHHPAPDINEPLSAMLIDVEHNDKFVLIHMNSGYAKAMARIIDLCAWPAVLGVIASSNVVWIAPRDTRDVAQLHQRLLNLLDSNTGL</sequence>
<dbReference type="PANTHER" id="PTHR34471:SF1">
    <property type="entry name" value="ARGININE REPRESSOR"/>
    <property type="match status" value="1"/>
</dbReference>
<dbReference type="Pfam" id="PF02863">
    <property type="entry name" value="Arg_repressor_C"/>
    <property type="match status" value="1"/>
</dbReference>
<keyword evidence="5 10" id="KW-0963">Cytoplasm</keyword>
<dbReference type="GO" id="GO:0003677">
    <property type="term" value="F:DNA binding"/>
    <property type="evidence" value="ECO:0007669"/>
    <property type="project" value="UniProtKB-KW"/>
</dbReference>
<evidence type="ECO:0000256" key="1">
    <source>
        <dbReference type="ARBA" id="ARBA00004496"/>
    </source>
</evidence>
<evidence type="ECO:0000256" key="2">
    <source>
        <dbReference type="ARBA" id="ARBA00005040"/>
    </source>
</evidence>
<keyword evidence="7 10" id="KW-0805">Transcription regulation</keyword>
<dbReference type="PRINTS" id="PR01467">
    <property type="entry name" value="ARGREPRESSOR"/>
</dbReference>
<feature type="domain" description="Arginine repressor DNA-binding" evidence="11">
    <location>
        <begin position="11"/>
        <end position="76"/>
    </location>
</feature>
<evidence type="ECO:0000256" key="8">
    <source>
        <dbReference type="ARBA" id="ARBA00023125"/>
    </source>
</evidence>
<feature type="domain" description="Arginine repressor C-terminal" evidence="12">
    <location>
        <begin position="90"/>
        <end position="154"/>
    </location>
</feature>
<evidence type="ECO:0000256" key="3">
    <source>
        <dbReference type="ARBA" id="ARBA00008316"/>
    </source>
</evidence>
<dbReference type="GO" id="GO:0003700">
    <property type="term" value="F:DNA-binding transcription factor activity"/>
    <property type="evidence" value="ECO:0007669"/>
    <property type="project" value="UniProtKB-UniRule"/>
</dbReference>
<accession>A0A5Q2V9X9</accession>
<comment type="similarity">
    <text evidence="3 10">Belongs to the ArgR family.</text>
</comment>
<dbReference type="GO" id="GO:1900079">
    <property type="term" value="P:regulation of arginine biosynthetic process"/>
    <property type="evidence" value="ECO:0007669"/>
    <property type="project" value="UniProtKB-UniRule"/>
</dbReference>
<gene>
    <name evidence="10" type="primary">argR</name>
    <name evidence="13" type="ORF">GHV41_08195</name>
</gene>
<evidence type="ECO:0000256" key="6">
    <source>
        <dbReference type="ARBA" id="ARBA00022571"/>
    </source>
</evidence>
<dbReference type="HAMAP" id="MF_00173">
    <property type="entry name" value="Arg_repressor"/>
    <property type="match status" value="1"/>
</dbReference>